<feature type="transmembrane region" description="Helical" evidence="1">
    <location>
        <begin position="323"/>
        <end position="347"/>
    </location>
</feature>
<dbReference type="STRING" id="930992.A0A0D0BDD4"/>
<feature type="transmembrane region" description="Helical" evidence="1">
    <location>
        <begin position="286"/>
        <end position="311"/>
    </location>
</feature>
<reference evidence="3" key="2">
    <citation type="submission" date="2015-01" db="EMBL/GenBank/DDBJ databases">
        <title>Evolutionary Origins and Diversification of the Mycorrhizal Mutualists.</title>
        <authorList>
            <consortium name="DOE Joint Genome Institute"/>
            <consortium name="Mycorrhizal Genomics Consortium"/>
            <person name="Kohler A."/>
            <person name="Kuo A."/>
            <person name="Nagy L.G."/>
            <person name="Floudas D."/>
            <person name="Copeland A."/>
            <person name="Barry K.W."/>
            <person name="Cichocki N."/>
            <person name="Veneault-Fourrey C."/>
            <person name="LaButti K."/>
            <person name="Lindquist E.A."/>
            <person name="Lipzen A."/>
            <person name="Lundell T."/>
            <person name="Morin E."/>
            <person name="Murat C."/>
            <person name="Riley R."/>
            <person name="Ohm R."/>
            <person name="Sun H."/>
            <person name="Tunlid A."/>
            <person name="Henrissat B."/>
            <person name="Grigoriev I.V."/>
            <person name="Hibbett D.S."/>
            <person name="Martin F."/>
        </authorList>
    </citation>
    <scope>NUCLEOTIDE SEQUENCE [LARGE SCALE GENOMIC DNA]</scope>
    <source>
        <strain evidence="3">UH-Slu-Lm8-n1</strain>
    </source>
</reference>
<dbReference type="AlphaFoldDB" id="A0A0D0BDD4"/>
<dbReference type="PANTHER" id="PTHR19346">
    <property type="entry name" value="SUGAR PHOSPHATE TRANSPORTER DOMAIN-CONTAINING PROTEIN"/>
    <property type="match status" value="1"/>
</dbReference>
<dbReference type="Proteomes" id="UP000054485">
    <property type="component" value="Unassembled WGS sequence"/>
</dbReference>
<evidence type="ECO:0008006" key="4">
    <source>
        <dbReference type="Google" id="ProtNLM"/>
    </source>
</evidence>
<dbReference type="InParanoid" id="A0A0D0BDD4"/>
<dbReference type="HOGENOM" id="CLU_025401_1_0_1"/>
<feature type="transmembrane region" description="Helical" evidence="1">
    <location>
        <begin position="111"/>
        <end position="136"/>
    </location>
</feature>
<sequence>MASARESSVAPRLGGKTALVTFVAVIFAFVGETQLTQYVQTRLGYQHSFFLFYVVHSSFALSFPLHLGYLLLTTHHSPRALMSDLSSIITAQLTSRDPKIIRSSPFPLSRFLVAILVMTAVYSIPALLWFIAVVYAPVTDVTAIWNANAFFAYVFSVKLLNLKWSLIRMCAVCLATAGVLTIVYGDSRSSATTAALARGVTIAQTPAPLFGDIITLVASVIYGLYQVLYKKYAALSSDLELAAEPTQYTHIPTSADQVNDEEIVSSPLATCNEVTHSLPFGLHPNFLTASIGVCTLFVLWIPLIMLHYYGIEEFALPSNMTTFFAIAGICATGVIFNAGFMILLGVWGPIVTSVGSLLTIVLTLISDLMLGSVGLTAGGLLGAGMIVGAFAVLAFDMFQS</sequence>
<name>A0A0D0BDD4_9AGAM</name>
<proteinExistence type="predicted"/>
<dbReference type="SUPFAM" id="SSF103481">
    <property type="entry name" value="Multidrug resistance efflux transporter EmrE"/>
    <property type="match status" value="1"/>
</dbReference>
<dbReference type="OrthoDB" id="10062838at2759"/>
<dbReference type="InterPro" id="IPR026505">
    <property type="entry name" value="Solute_c_fam_35_mem_F3/F4"/>
</dbReference>
<dbReference type="EMBL" id="KN835143">
    <property type="protein sequence ID" value="KIK47819.1"/>
    <property type="molecule type" value="Genomic_DNA"/>
</dbReference>
<evidence type="ECO:0000256" key="1">
    <source>
        <dbReference type="SAM" id="Phobius"/>
    </source>
</evidence>
<feature type="transmembrane region" description="Helical" evidence="1">
    <location>
        <begin position="354"/>
        <end position="373"/>
    </location>
</feature>
<reference evidence="2 3" key="1">
    <citation type="submission" date="2014-04" db="EMBL/GenBank/DDBJ databases">
        <authorList>
            <consortium name="DOE Joint Genome Institute"/>
            <person name="Kuo A."/>
            <person name="Ruytinx J."/>
            <person name="Rineau F."/>
            <person name="Colpaert J."/>
            <person name="Kohler A."/>
            <person name="Nagy L.G."/>
            <person name="Floudas D."/>
            <person name="Copeland A."/>
            <person name="Barry K.W."/>
            <person name="Cichocki N."/>
            <person name="Veneault-Fourrey C."/>
            <person name="LaButti K."/>
            <person name="Lindquist E.A."/>
            <person name="Lipzen A."/>
            <person name="Lundell T."/>
            <person name="Morin E."/>
            <person name="Murat C."/>
            <person name="Sun H."/>
            <person name="Tunlid A."/>
            <person name="Henrissat B."/>
            <person name="Grigoriev I.V."/>
            <person name="Hibbett D.S."/>
            <person name="Martin F."/>
            <person name="Nordberg H.P."/>
            <person name="Cantor M.N."/>
            <person name="Hua S.X."/>
        </authorList>
    </citation>
    <scope>NUCLEOTIDE SEQUENCE [LARGE SCALE GENOMIC DNA]</scope>
    <source>
        <strain evidence="2 3">UH-Slu-Lm8-n1</strain>
    </source>
</reference>
<feature type="transmembrane region" description="Helical" evidence="1">
    <location>
        <begin position="205"/>
        <end position="225"/>
    </location>
</feature>
<dbReference type="InterPro" id="IPR037185">
    <property type="entry name" value="EmrE-like"/>
</dbReference>
<protein>
    <recommendedName>
        <fullName evidence="4">EamA domain-containing protein</fullName>
    </recommendedName>
</protein>
<accession>A0A0D0BDD4</accession>
<evidence type="ECO:0000313" key="2">
    <source>
        <dbReference type="EMBL" id="KIK47819.1"/>
    </source>
</evidence>
<feature type="transmembrane region" description="Helical" evidence="1">
    <location>
        <begin position="166"/>
        <end position="185"/>
    </location>
</feature>
<keyword evidence="1" id="KW-1133">Transmembrane helix</keyword>
<keyword evidence="1" id="KW-0812">Transmembrane</keyword>
<organism evidence="2 3">
    <name type="scientific">Suillus luteus UH-Slu-Lm8-n1</name>
    <dbReference type="NCBI Taxonomy" id="930992"/>
    <lineage>
        <taxon>Eukaryota</taxon>
        <taxon>Fungi</taxon>
        <taxon>Dikarya</taxon>
        <taxon>Basidiomycota</taxon>
        <taxon>Agaricomycotina</taxon>
        <taxon>Agaricomycetes</taxon>
        <taxon>Agaricomycetidae</taxon>
        <taxon>Boletales</taxon>
        <taxon>Suillineae</taxon>
        <taxon>Suillaceae</taxon>
        <taxon>Suillus</taxon>
    </lineage>
</organism>
<feature type="transmembrane region" description="Helical" evidence="1">
    <location>
        <begin position="12"/>
        <end position="30"/>
    </location>
</feature>
<feature type="transmembrane region" description="Helical" evidence="1">
    <location>
        <begin position="50"/>
        <end position="72"/>
    </location>
</feature>
<keyword evidence="3" id="KW-1185">Reference proteome</keyword>
<dbReference type="PANTHER" id="PTHR19346:SF4">
    <property type="entry name" value="SUGAR PHOSPHATE TRANSPORTER DOMAIN-CONTAINING PROTEIN"/>
    <property type="match status" value="1"/>
</dbReference>
<gene>
    <name evidence="2" type="ORF">CY34DRAFT_798903</name>
</gene>
<evidence type="ECO:0000313" key="3">
    <source>
        <dbReference type="Proteomes" id="UP000054485"/>
    </source>
</evidence>
<keyword evidence="1" id="KW-0472">Membrane</keyword>
<feature type="transmembrane region" description="Helical" evidence="1">
    <location>
        <begin position="379"/>
        <end position="398"/>
    </location>
</feature>